<dbReference type="Proteomes" id="UP000284219">
    <property type="component" value="Unassembled WGS sequence"/>
</dbReference>
<organism evidence="1 2">
    <name type="scientific">Ammoniphilus oxalaticus</name>
    <dbReference type="NCBI Taxonomy" id="66863"/>
    <lineage>
        <taxon>Bacteria</taxon>
        <taxon>Bacillati</taxon>
        <taxon>Bacillota</taxon>
        <taxon>Bacilli</taxon>
        <taxon>Bacillales</taxon>
        <taxon>Paenibacillaceae</taxon>
        <taxon>Aneurinibacillus group</taxon>
        <taxon>Ammoniphilus</taxon>
    </lineage>
</organism>
<sequence length="147" mass="17368">MDVSEKWRNKDIRVTKIPEQGALLRNKWESYFAAHLSNQEKNEIHLLDQESCRGHLWHVFSYEKKDCLEGQKAEDAFNLEPKNTCYLFFQDADEVLLLENASMLSAADFVHVTKKDMYIVDNQFRWTFVITHETGWLGPYFSRSENT</sequence>
<evidence type="ECO:0008006" key="3">
    <source>
        <dbReference type="Google" id="ProtNLM"/>
    </source>
</evidence>
<accession>A0A419SPC4</accession>
<dbReference type="EMBL" id="MCHY01000006">
    <property type="protein sequence ID" value="RKD26051.1"/>
    <property type="molecule type" value="Genomic_DNA"/>
</dbReference>
<dbReference type="Pfam" id="PF14101">
    <property type="entry name" value="DUF4275"/>
    <property type="match status" value="1"/>
</dbReference>
<keyword evidence="2" id="KW-1185">Reference proteome</keyword>
<comment type="caution">
    <text evidence="1">The sequence shown here is derived from an EMBL/GenBank/DDBJ whole genome shotgun (WGS) entry which is preliminary data.</text>
</comment>
<dbReference type="OrthoDB" id="1711074at2"/>
<gene>
    <name evidence="1" type="ORF">BEP19_02525</name>
</gene>
<proteinExistence type="predicted"/>
<dbReference type="InterPro" id="IPR025454">
    <property type="entry name" value="DUF4275"/>
</dbReference>
<name>A0A419SPC4_9BACL</name>
<protein>
    <recommendedName>
        <fullName evidence="3">DUF4275 domain-containing protein</fullName>
    </recommendedName>
</protein>
<reference evidence="1 2" key="1">
    <citation type="submission" date="2016-08" db="EMBL/GenBank/DDBJ databases">
        <title>Novel Firmicute Genomes.</title>
        <authorList>
            <person name="Poppleton D.I."/>
            <person name="Gribaldo S."/>
        </authorList>
    </citation>
    <scope>NUCLEOTIDE SEQUENCE [LARGE SCALE GENOMIC DNA]</scope>
    <source>
        <strain evidence="1 2">RAOx-1</strain>
    </source>
</reference>
<dbReference type="AlphaFoldDB" id="A0A419SPC4"/>
<evidence type="ECO:0000313" key="2">
    <source>
        <dbReference type="Proteomes" id="UP000284219"/>
    </source>
</evidence>
<evidence type="ECO:0000313" key="1">
    <source>
        <dbReference type="EMBL" id="RKD26051.1"/>
    </source>
</evidence>